<reference evidence="2" key="1">
    <citation type="submission" date="2022-11" db="UniProtKB">
        <authorList>
            <consortium name="WormBaseParasite"/>
        </authorList>
    </citation>
    <scope>IDENTIFICATION</scope>
</reference>
<evidence type="ECO:0000313" key="2">
    <source>
        <dbReference type="WBParaSite" id="ACRNAN_scaffold26475.g26571.t1"/>
    </source>
</evidence>
<sequence length="87" mass="10343">PVQPSTPLLDIQNSVIETGDGEQSSIVHIEKKPRRKRNVTPASIAKHARYLERKEKRLKKPLKHWHKKGNKKKKCMLKHWYKKRMPK</sequence>
<protein>
    <submittedName>
        <fullName evidence="2">Uncharacterized protein</fullName>
    </submittedName>
</protein>
<dbReference type="AlphaFoldDB" id="A0A914DGR5"/>
<name>A0A914DGR5_9BILA</name>
<organism evidence="1 2">
    <name type="scientific">Acrobeloides nanus</name>
    <dbReference type="NCBI Taxonomy" id="290746"/>
    <lineage>
        <taxon>Eukaryota</taxon>
        <taxon>Metazoa</taxon>
        <taxon>Ecdysozoa</taxon>
        <taxon>Nematoda</taxon>
        <taxon>Chromadorea</taxon>
        <taxon>Rhabditida</taxon>
        <taxon>Tylenchina</taxon>
        <taxon>Cephalobomorpha</taxon>
        <taxon>Cephaloboidea</taxon>
        <taxon>Cephalobidae</taxon>
        <taxon>Acrobeloides</taxon>
    </lineage>
</organism>
<dbReference type="Proteomes" id="UP000887540">
    <property type="component" value="Unplaced"/>
</dbReference>
<keyword evidence="1" id="KW-1185">Reference proteome</keyword>
<proteinExistence type="predicted"/>
<accession>A0A914DGR5</accession>
<evidence type="ECO:0000313" key="1">
    <source>
        <dbReference type="Proteomes" id="UP000887540"/>
    </source>
</evidence>
<dbReference type="WBParaSite" id="ACRNAN_scaffold26475.g26571.t1">
    <property type="protein sequence ID" value="ACRNAN_scaffold26475.g26571.t1"/>
    <property type="gene ID" value="ACRNAN_scaffold26475.g26571"/>
</dbReference>